<dbReference type="Proteomes" id="UP001314170">
    <property type="component" value="Unassembled WGS sequence"/>
</dbReference>
<accession>A0AAV1QPV3</accession>
<dbReference type="AlphaFoldDB" id="A0AAV1QPV3"/>
<evidence type="ECO:0000313" key="1">
    <source>
        <dbReference type="EMBL" id="CAK7322492.1"/>
    </source>
</evidence>
<dbReference type="PANTHER" id="PTHR34223">
    <property type="entry name" value="OS11G0201299 PROTEIN"/>
    <property type="match status" value="1"/>
</dbReference>
<dbReference type="InterPro" id="IPR053197">
    <property type="entry name" value="F-box_SCFL_complex_component"/>
</dbReference>
<comment type="caution">
    <text evidence="1">The sequence shown here is derived from an EMBL/GenBank/DDBJ whole genome shotgun (WGS) entry which is preliminary data.</text>
</comment>
<reference evidence="1 2" key="1">
    <citation type="submission" date="2024-01" db="EMBL/GenBank/DDBJ databases">
        <authorList>
            <person name="Waweru B."/>
        </authorList>
    </citation>
    <scope>NUCLEOTIDE SEQUENCE [LARGE SCALE GENOMIC DNA]</scope>
</reference>
<dbReference type="EMBL" id="CAWUPB010000026">
    <property type="protein sequence ID" value="CAK7322492.1"/>
    <property type="molecule type" value="Genomic_DNA"/>
</dbReference>
<dbReference type="PANTHER" id="PTHR34223:SF51">
    <property type="entry name" value="OS06G0556300 PROTEIN"/>
    <property type="match status" value="1"/>
</dbReference>
<organism evidence="1 2">
    <name type="scientific">Dovyalis caffra</name>
    <dbReference type="NCBI Taxonomy" id="77055"/>
    <lineage>
        <taxon>Eukaryota</taxon>
        <taxon>Viridiplantae</taxon>
        <taxon>Streptophyta</taxon>
        <taxon>Embryophyta</taxon>
        <taxon>Tracheophyta</taxon>
        <taxon>Spermatophyta</taxon>
        <taxon>Magnoliopsida</taxon>
        <taxon>eudicotyledons</taxon>
        <taxon>Gunneridae</taxon>
        <taxon>Pentapetalae</taxon>
        <taxon>rosids</taxon>
        <taxon>fabids</taxon>
        <taxon>Malpighiales</taxon>
        <taxon>Salicaceae</taxon>
        <taxon>Flacourtieae</taxon>
        <taxon>Dovyalis</taxon>
    </lineage>
</organism>
<protein>
    <submittedName>
        <fullName evidence="1">Uncharacterized protein</fullName>
    </submittedName>
</protein>
<name>A0AAV1QPV3_9ROSI</name>
<proteinExistence type="predicted"/>
<gene>
    <name evidence="1" type="ORF">DCAF_LOCUS102</name>
</gene>
<keyword evidence="2" id="KW-1185">Reference proteome</keyword>
<sequence>MAQREANNILQVNRLSMCYPEEFLDKRSSSSYINMVLDHYAASHGVDHLFVKGAFRVILQNLRLNELELSKLTTLHLEYCWWPYGVHSDTECFDFSAVCPNLVLSSCFVWRFKVLKISGAKLVNLTMNGVGCDHKVEISAPKLMVLKIKGETELNFSAINLPSLKHAEVGCVLCDGRWKQNDVQILKDLWGMKWLFAENMLKFFRGLQNAVSYTMHFFCSGFSYGYGYDRGSTFSLQQIEVLEVYRQIYKFPTYDFARDPPSSSSNKSMAPGGAVDRLSDLSDHFIQMLKNVKLIDRGLKIPAKVITFDLNMPIQPELTHSQDSCIAEFDNAVVMEQGLIKVMIMGHKIPAAGIDVDSNNRRVGTNLGMSKEWLEEFENLAYLRVGLGEPKDIVDGIPRI</sequence>
<evidence type="ECO:0000313" key="2">
    <source>
        <dbReference type="Proteomes" id="UP001314170"/>
    </source>
</evidence>